<keyword evidence="2" id="KW-1185">Reference proteome</keyword>
<gene>
    <name evidence="1" type="ORF">GVT53_20345</name>
</gene>
<evidence type="ECO:0000313" key="1">
    <source>
        <dbReference type="EMBL" id="QII46931.1"/>
    </source>
</evidence>
<evidence type="ECO:0000313" key="2">
    <source>
        <dbReference type="Proteomes" id="UP000502928"/>
    </source>
</evidence>
<dbReference type="Pfam" id="PF10677">
    <property type="entry name" value="DUF2490"/>
    <property type="match status" value="1"/>
</dbReference>
<reference evidence="1 2" key="1">
    <citation type="submission" date="2020-02" db="EMBL/GenBank/DDBJ databases">
        <title>Complete genome of Muricauda sp. 501str8.</title>
        <authorList>
            <person name="Dong B."/>
            <person name="Zhu S."/>
            <person name="Yang J."/>
            <person name="Chen J."/>
        </authorList>
    </citation>
    <scope>NUCLEOTIDE SEQUENCE [LARGE SCALE GENOMIC DNA]</scope>
    <source>
        <strain evidence="1 2">501str8</strain>
    </source>
</reference>
<dbReference type="KEGG" id="mut:GVT53_20345"/>
<dbReference type="RefSeq" id="WP_166250271.1">
    <property type="nucleotide sequence ID" value="NZ_CP049616.1"/>
</dbReference>
<proteinExistence type="predicted"/>
<dbReference type="AlphaFoldDB" id="A0A6G7J7R9"/>
<protein>
    <submittedName>
        <fullName evidence="1">DUF2490 domain-containing protein</fullName>
    </submittedName>
</protein>
<dbReference type="EMBL" id="CP049616">
    <property type="protein sequence ID" value="QII46931.1"/>
    <property type="molecule type" value="Genomic_DNA"/>
</dbReference>
<name>A0A6G7J7R9_9FLAO</name>
<accession>A0A6G7J7R9</accession>
<dbReference type="InterPro" id="IPR019619">
    <property type="entry name" value="DUF2490"/>
</dbReference>
<dbReference type="Proteomes" id="UP000502928">
    <property type="component" value="Chromosome"/>
</dbReference>
<sequence length="242" mass="28149">MRGTKYCSGLLFSIVSVLFFVQVLFSQNSDEGNYGSWILLCGDVKIHEDWSIPAVGIIRHHHMLDKYGFFFFRTGASYKISKASTFTAGVALLNSNSYLEPEDVVNTNQLWLYGEYTLKSNFLHNSLAHRVRFENRRLIHDAPKTNNRIRYRLQYVRPIYGDVYFKAFDELFLNLEGKTYGENRVFIGVGKQLAPHLKADIGYFNRRFKSYDEHMIRLSFNFTFDLTEKDLAPHTDQPSKAL</sequence>
<organism evidence="1 2">
    <name type="scientific">Flagellimonas oceani</name>
    <dbReference type="NCBI Taxonomy" id="2698672"/>
    <lineage>
        <taxon>Bacteria</taxon>
        <taxon>Pseudomonadati</taxon>
        <taxon>Bacteroidota</taxon>
        <taxon>Flavobacteriia</taxon>
        <taxon>Flavobacteriales</taxon>
        <taxon>Flavobacteriaceae</taxon>
        <taxon>Flagellimonas</taxon>
    </lineage>
</organism>